<evidence type="ECO:0000313" key="2">
    <source>
        <dbReference type="EMBL" id="GAF92117.1"/>
    </source>
</evidence>
<reference evidence="2" key="1">
    <citation type="journal article" date="2014" name="Front. Microbiol.">
        <title>High frequency of phylogenetically diverse reductive dehalogenase-homologous genes in deep subseafloor sedimentary metagenomes.</title>
        <authorList>
            <person name="Kawai M."/>
            <person name="Futagami T."/>
            <person name="Toyoda A."/>
            <person name="Takaki Y."/>
            <person name="Nishi S."/>
            <person name="Hori S."/>
            <person name="Arai W."/>
            <person name="Tsubouchi T."/>
            <person name="Morono Y."/>
            <person name="Uchiyama I."/>
            <person name="Ito T."/>
            <person name="Fujiyama A."/>
            <person name="Inagaki F."/>
            <person name="Takami H."/>
        </authorList>
    </citation>
    <scope>NUCLEOTIDE SEQUENCE</scope>
    <source>
        <strain evidence="2">Expedition CK06-06</strain>
    </source>
</reference>
<dbReference type="SUPFAM" id="SSF52172">
    <property type="entry name" value="CheY-like"/>
    <property type="match status" value="1"/>
</dbReference>
<dbReference type="InterPro" id="IPR001789">
    <property type="entry name" value="Sig_transdc_resp-reg_receiver"/>
</dbReference>
<accession>X0TVE4</accession>
<name>X0TVE4_9ZZZZ</name>
<feature type="domain" description="Response regulatory" evidence="1">
    <location>
        <begin position="17"/>
        <end position="144"/>
    </location>
</feature>
<organism evidence="2">
    <name type="scientific">marine sediment metagenome</name>
    <dbReference type="NCBI Taxonomy" id="412755"/>
    <lineage>
        <taxon>unclassified sequences</taxon>
        <taxon>metagenomes</taxon>
        <taxon>ecological metagenomes</taxon>
    </lineage>
</organism>
<feature type="non-terminal residue" evidence="2">
    <location>
        <position position="209"/>
    </location>
</feature>
<protein>
    <recommendedName>
        <fullName evidence="1">Response regulatory domain-containing protein</fullName>
    </recommendedName>
</protein>
<evidence type="ECO:0000259" key="1">
    <source>
        <dbReference type="PROSITE" id="PS50110"/>
    </source>
</evidence>
<dbReference type="EMBL" id="BARS01015586">
    <property type="protein sequence ID" value="GAF92117.1"/>
    <property type="molecule type" value="Genomic_DNA"/>
</dbReference>
<sequence length="209" mass="23939">MSTLSSKSDDSQTYFPLVLIFSTRERIRDILSVGLMQCHYRITQATNSNIASLKASQFVPDLIIADITANNTKDILMLNRLRHSDRTRNTPLLAVVPLAIKEKLEKILDTKGDITITTTEDSQFYLIEYPFSFSDLLKKIEKILNKYGKLLPEKRKKLGEEEQVKIRIGKRLFDANIPTNKKLQEIADVLHKQWVFPYTVIKALDVIGS</sequence>
<dbReference type="Gene3D" id="3.40.50.2300">
    <property type="match status" value="1"/>
</dbReference>
<dbReference type="GO" id="GO:0000160">
    <property type="term" value="P:phosphorelay signal transduction system"/>
    <property type="evidence" value="ECO:0007669"/>
    <property type="project" value="InterPro"/>
</dbReference>
<dbReference type="PROSITE" id="PS50110">
    <property type="entry name" value="RESPONSE_REGULATORY"/>
    <property type="match status" value="1"/>
</dbReference>
<gene>
    <name evidence="2" type="ORF">S01H1_25765</name>
</gene>
<proteinExistence type="predicted"/>
<dbReference type="InterPro" id="IPR011006">
    <property type="entry name" value="CheY-like_superfamily"/>
</dbReference>
<dbReference type="AlphaFoldDB" id="X0TVE4"/>
<comment type="caution">
    <text evidence="2">The sequence shown here is derived from an EMBL/GenBank/DDBJ whole genome shotgun (WGS) entry which is preliminary data.</text>
</comment>